<name>A0ABS3FYR8_9CYAN</name>
<protein>
    <submittedName>
        <fullName evidence="1">Uncharacterized protein</fullName>
    </submittedName>
</protein>
<keyword evidence="2" id="KW-1185">Reference proteome</keyword>
<evidence type="ECO:0000313" key="2">
    <source>
        <dbReference type="Proteomes" id="UP000664844"/>
    </source>
</evidence>
<reference evidence="1 2" key="1">
    <citation type="submission" date="2021-03" db="EMBL/GenBank/DDBJ databases">
        <title>Metabolic Capacity of the Antarctic Cyanobacterium Phormidium pseudopriestleyi that Sustains Oxygenic Photosynthesis in the Presence of Hydrogen Sulfide.</title>
        <authorList>
            <person name="Lumian J.E."/>
            <person name="Jungblut A.D."/>
            <person name="Dillon M.L."/>
            <person name="Hawes I."/>
            <person name="Doran P.T."/>
            <person name="Mackey T.J."/>
            <person name="Dick G.J."/>
            <person name="Grettenberger C.L."/>
            <person name="Sumner D.Y."/>
        </authorList>
    </citation>
    <scope>NUCLEOTIDE SEQUENCE [LARGE SCALE GENOMIC DNA]</scope>
    <source>
        <strain evidence="1 2">FRX01</strain>
    </source>
</reference>
<gene>
    <name evidence="1" type="ORF">J0895_22295</name>
</gene>
<evidence type="ECO:0000313" key="1">
    <source>
        <dbReference type="EMBL" id="MBO0351761.1"/>
    </source>
</evidence>
<sequence length="46" mass="5441">MVQRPVEDRNPMQPGMPEVRLDLKEVVTPELKILVNRLIMQHFLTK</sequence>
<organism evidence="1 2">
    <name type="scientific">Phormidium pseudopriestleyi FRX01</name>
    <dbReference type="NCBI Taxonomy" id="1759528"/>
    <lineage>
        <taxon>Bacteria</taxon>
        <taxon>Bacillati</taxon>
        <taxon>Cyanobacteriota</taxon>
        <taxon>Cyanophyceae</taxon>
        <taxon>Oscillatoriophycideae</taxon>
        <taxon>Oscillatoriales</taxon>
        <taxon>Oscillatoriaceae</taxon>
        <taxon>Phormidium</taxon>
    </lineage>
</organism>
<dbReference type="EMBL" id="JAFLQW010000583">
    <property type="protein sequence ID" value="MBO0351761.1"/>
    <property type="molecule type" value="Genomic_DNA"/>
</dbReference>
<dbReference type="RefSeq" id="WP_207090191.1">
    <property type="nucleotide sequence ID" value="NZ_JAFLQW010000583.1"/>
</dbReference>
<proteinExistence type="predicted"/>
<accession>A0ABS3FYR8</accession>
<comment type="caution">
    <text evidence="1">The sequence shown here is derived from an EMBL/GenBank/DDBJ whole genome shotgun (WGS) entry which is preliminary data.</text>
</comment>
<dbReference type="Proteomes" id="UP000664844">
    <property type="component" value="Unassembled WGS sequence"/>
</dbReference>